<evidence type="ECO:0000313" key="2">
    <source>
        <dbReference type="Proteomes" id="UP000314294"/>
    </source>
</evidence>
<gene>
    <name evidence="1" type="ORF">EYF80_049272</name>
</gene>
<evidence type="ECO:0000313" key="1">
    <source>
        <dbReference type="EMBL" id="TNN40551.1"/>
    </source>
</evidence>
<organism evidence="1 2">
    <name type="scientific">Liparis tanakae</name>
    <name type="common">Tanaka's snailfish</name>
    <dbReference type="NCBI Taxonomy" id="230148"/>
    <lineage>
        <taxon>Eukaryota</taxon>
        <taxon>Metazoa</taxon>
        <taxon>Chordata</taxon>
        <taxon>Craniata</taxon>
        <taxon>Vertebrata</taxon>
        <taxon>Euteleostomi</taxon>
        <taxon>Actinopterygii</taxon>
        <taxon>Neopterygii</taxon>
        <taxon>Teleostei</taxon>
        <taxon>Neoteleostei</taxon>
        <taxon>Acanthomorphata</taxon>
        <taxon>Eupercaria</taxon>
        <taxon>Perciformes</taxon>
        <taxon>Cottioidei</taxon>
        <taxon>Cottales</taxon>
        <taxon>Liparidae</taxon>
        <taxon>Liparis</taxon>
    </lineage>
</organism>
<sequence length="97" mass="10785">MEPSTGQNNERTTGELKNPVERSWCCLINMSLRFLDVPDHLHLSMNPMSSSLAACPVLSRRPGVTHLEGAELQPAKPGKAPGLIRCLQTGRRCSFWR</sequence>
<accession>A0A4Z2FHZ3</accession>
<comment type="caution">
    <text evidence="1">The sequence shown here is derived from an EMBL/GenBank/DDBJ whole genome shotgun (WGS) entry which is preliminary data.</text>
</comment>
<dbReference type="Proteomes" id="UP000314294">
    <property type="component" value="Unassembled WGS sequence"/>
</dbReference>
<protein>
    <submittedName>
        <fullName evidence="1">Uncharacterized protein</fullName>
    </submittedName>
</protein>
<proteinExistence type="predicted"/>
<dbReference type="AlphaFoldDB" id="A0A4Z2FHZ3"/>
<dbReference type="EMBL" id="SRLO01001179">
    <property type="protein sequence ID" value="TNN40551.1"/>
    <property type="molecule type" value="Genomic_DNA"/>
</dbReference>
<reference evidence="1 2" key="1">
    <citation type="submission" date="2019-03" db="EMBL/GenBank/DDBJ databases">
        <title>First draft genome of Liparis tanakae, snailfish: a comprehensive survey of snailfish specific genes.</title>
        <authorList>
            <person name="Kim W."/>
            <person name="Song I."/>
            <person name="Jeong J.-H."/>
            <person name="Kim D."/>
            <person name="Kim S."/>
            <person name="Ryu S."/>
            <person name="Song J.Y."/>
            <person name="Lee S.K."/>
        </authorList>
    </citation>
    <scope>NUCLEOTIDE SEQUENCE [LARGE SCALE GENOMIC DNA]</scope>
    <source>
        <tissue evidence="1">Muscle</tissue>
    </source>
</reference>
<keyword evidence="2" id="KW-1185">Reference proteome</keyword>
<name>A0A4Z2FHZ3_9TELE</name>